<gene>
    <name evidence="2" type="ORF">RSOLAG1IB_11314</name>
</gene>
<dbReference type="OrthoDB" id="3289991at2759"/>
<evidence type="ECO:0000313" key="2">
    <source>
        <dbReference type="EMBL" id="CEL53382.1"/>
    </source>
</evidence>
<feature type="compositionally biased region" description="Low complexity" evidence="1">
    <location>
        <begin position="476"/>
        <end position="491"/>
    </location>
</feature>
<sequence length="571" mass="63108">MKREPQTLGESIDVQDPQVWVEALEGLDQVMQEGRTANETQSARDAETRLWSRGYAVLRFAGPGAVQGVVQTDQDPNQRTNPRPLSEDHLLSLTNVFVTDGVVNDRRTPMSIRAPPEGLPSDLQVAMKAVNINDPSSPIPSLELIRKDPVTEARLEREIFALSDGRRLLSDKEVAERRDELDHLRRGRRLATLINGNHRMNAMIAASKPLADAALHIATCERQKVDGFDAKAEWQRLKESLKAATYVVQVFDYNTPPHVLLWLSENERTRPQYAPLAGEAMWSLVESQETLAGVMISKGQATDRMHAIAQINGLRDREKKSKGLSPAETELLKRLANLPMNRRGTSLGDKECIALMSYPTTMEMVCDTRMGLCVYSDRINNTHAKAMLSERGAGLTAFTWLGTRLLLKLTNTTHGVGLKELTGPSKIRSSLTRPRSGLKLQDPPSSQAPALHCSSIGSPAPALGNSQPFEEPPFPFAQAPSRPRSTTPGTPEQTQLPSDDEASADEFDMRDYLPPKGVKGSHKYQLDEDDSDSSSKDSGDVDTDPYHGLGKRERHKLIELSPPVARKSSRL</sequence>
<name>A0A0B7FAW3_THACB</name>
<feature type="region of interest" description="Disordered" evidence="1">
    <location>
        <begin position="67"/>
        <end position="86"/>
    </location>
</feature>
<dbReference type="AlphaFoldDB" id="A0A0B7FAW3"/>
<protein>
    <submittedName>
        <fullName evidence="2">Uncharacterized protein</fullName>
    </submittedName>
</protein>
<dbReference type="EMBL" id="LN679219">
    <property type="protein sequence ID" value="CEL53382.1"/>
    <property type="molecule type" value="Genomic_DNA"/>
</dbReference>
<evidence type="ECO:0000256" key="1">
    <source>
        <dbReference type="SAM" id="MobiDB-lite"/>
    </source>
</evidence>
<accession>A0A0B7FAW3</accession>
<evidence type="ECO:0000313" key="3">
    <source>
        <dbReference type="Proteomes" id="UP000059188"/>
    </source>
</evidence>
<dbReference type="Proteomes" id="UP000059188">
    <property type="component" value="Unassembled WGS sequence"/>
</dbReference>
<keyword evidence="3" id="KW-1185">Reference proteome</keyword>
<proteinExistence type="predicted"/>
<organism evidence="2 3">
    <name type="scientific">Thanatephorus cucumeris (strain AG1-IB / isolate 7/3/14)</name>
    <name type="common">Lettuce bottom rot fungus</name>
    <name type="synonym">Rhizoctonia solani</name>
    <dbReference type="NCBI Taxonomy" id="1108050"/>
    <lineage>
        <taxon>Eukaryota</taxon>
        <taxon>Fungi</taxon>
        <taxon>Dikarya</taxon>
        <taxon>Basidiomycota</taxon>
        <taxon>Agaricomycotina</taxon>
        <taxon>Agaricomycetes</taxon>
        <taxon>Cantharellales</taxon>
        <taxon>Ceratobasidiaceae</taxon>
        <taxon>Rhizoctonia</taxon>
        <taxon>Rhizoctonia solani AG-1</taxon>
    </lineage>
</organism>
<reference evidence="2 3" key="1">
    <citation type="submission" date="2014-11" db="EMBL/GenBank/DDBJ databases">
        <authorList>
            <person name="Wibberg Daniel"/>
        </authorList>
    </citation>
    <scope>NUCLEOTIDE SEQUENCE [LARGE SCALE GENOMIC DNA]</scope>
    <source>
        <strain evidence="2">Rhizoctonia solani AG1-IB 7/3/14</strain>
    </source>
</reference>
<feature type="region of interest" description="Disordered" evidence="1">
    <location>
        <begin position="426"/>
        <end position="571"/>
    </location>
</feature>
<feature type="compositionally biased region" description="Polar residues" evidence="1">
    <location>
        <begin position="69"/>
        <end position="83"/>
    </location>
</feature>